<evidence type="ECO:0000259" key="7">
    <source>
        <dbReference type="PROSITE" id="PS51285"/>
    </source>
</evidence>
<dbReference type="GO" id="GO:0007165">
    <property type="term" value="P:signal transduction"/>
    <property type="evidence" value="ECO:0007669"/>
    <property type="project" value="InterPro"/>
</dbReference>
<accession>A0A5K3FVW1</accession>
<organism evidence="8">
    <name type="scientific">Mesocestoides corti</name>
    <name type="common">Flatworm</name>
    <dbReference type="NCBI Taxonomy" id="53468"/>
    <lineage>
        <taxon>Eukaryota</taxon>
        <taxon>Metazoa</taxon>
        <taxon>Spiralia</taxon>
        <taxon>Lophotrochozoa</taxon>
        <taxon>Platyhelminthes</taxon>
        <taxon>Cestoda</taxon>
        <taxon>Eucestoda</taxon>
        <taxon>Cyclophyllidea</taxon>
        <taxon>Mesocestoididae</taxon>
        <taxon>Mesocestoides</taxon>
    </lineage>
</organism>
<keyword evidence="2 6" id="KW-0808">Transferase</keyword>
<dbReference type="Gene3D" id="1.10.510.10">
    <property type="entry name" value="Transferase(Phosphotransferase) domain 1"/>
    <property type="match status" value="1"/>
</dbReference>
<evidence type="ECO:0000256" key="6">
    <source>
        <dbReference type="RuleBase" id="RU000308"/>
    </source>
</evidence>
<evidence type="ECO:0000256" key="3">
    <source>
        <dbReference type="ARBA" id="ARBA00022741"/>
    </source>
</evidence>
<dbReference type="GO" id="GO:0005737">
    <property type="term" value="C:cytoplasm"/>
    <property type="evidence" value="ECO:0007669"/>
    <property type="project" value="TreeGrafter"/>
</dbReference>
<dbReference type="PROSITE" id="PS51285">
    <property type="entry name" value="AGC_KINASE_CTER"/>
    <property type="match status" value="1"/>
</dbReference>
<evidence type="ECO:0000256" key="4">
    <source>
        <dbReference type="ARBA" id="ARBA00022777"/>
    </source>
</evidence>
<keyword evidence="1 6" id="KW-0723">Serine/threonine-protein kinase</keyword>
<evidence type="ECO:0000256" key="1">
    <source>
        <dbReference type="ARBA" id="ARBA00022527"/>
    </source>
</evidence>
<dbReference type="WBParaSite" id="MCU_012067-RA">
    <property type="protein sequence ID" value="MCU_012067-RA"/>
    <property type="gene ID" value="MCU_012067"/>
</dbReference>
<keyword evidence="5 6" id="KW-0067">ATP-binding</keyword>
<keyword evidence="3 6" id="KW-0547">Nucleotide-binding</keyword>
<evidence type="ECO:0000256" key="5">
    <source>
        <dbReference type="ARBA" id="ARBA00022840"/>
    </source>
</evidence>
<dbReference type="GO" id="GO:0005524">
    <property type="term" value="F:ATP binding"/>
    <property type="evidence" value="ECO:0007669"/>
    <property type="project" value="UniProtKB-KW"/>
</dbReference>
<feature type="domain" description="AGC-kinase C-terminal" evidence="7">
    <location>
        <begin position="1"/>
        <end position="64"/>
    </location>
</feature>
<dbReference type="GO" id="GO:0009966">
    <property type="term" value="P:regulation of signal transduction"/>
    <property type="evidence" value="ECO:0007669"/>
    <property type="project" value="TreeGrafter"/>
</dbReference>
<comment type="similarity">
    <text evidence="6">Belongs to the protein kinase superfamily. AGC Ser/Thr protein kinase family. GPRK subfamily.</text>
</comment>
<keyword evidence="4 6" id="KW-0418">Kinase</keyword>
<dbReference type="EC" id="2.7.11.-" evidence="6"/>
<dbReference type="AlphaFoldDB" id="A0A5K3FVW1"/>
<evidence type="ECO:0000256" key="2">
    <source>
        <dbReference type="ARBA" id="ARBA00022679"/>
    </source>
</evidence>
<dbReference type="PANTHER" id="PTHR24355">
    <property type="entry name" value="G PROTEIN-COUPLED RECEPTOR KINASE/RIBOSOMAL PROTEIN S6 KINASE"/>
    <property type="match status" value="1"/>
</dbReference>
<sequence length="207" mass="23392">MNWKRLEAGLTDPPFTPDPHSVYAKDVLDIEQFSTVKGVKIEAEDISFYKKFCSGAVSIPWQQEMIETECFDDLNVFYNPDGSVVANLNELMPPIDENQTQSSCCLHFLTRIFRSRKDRKRKFRPHYQHHSRFTNHNNATIISLTDSPSPSPVVDPLEGIAPGLFEEVCHDETGEALLDIAVERSQFIDIRKLPPTPIVSGSSSPTN</sequence>
<reference evidence="8" key="1">
    <citation type="submission" date="2019-11" db="UniProtKB">
        <authorList>
            <consortium name="WormBaseParasite"/>
        </authorList>
    </citation>
    <scope>IDENTIFICATION</scope>
</reference>
<proteinExistence type="inferred from homology"/>
<dbReference type="GO" id="GO:0004703">
    <property type="term" value="F:G protein-coupled receptor kinase activity"/>
    <property type="evidence" value="ECO:0007669"/>
    <property type="project" value="InterPro"/>
</dbReference>
<dbReference type="InterPro" id="IPR000961">
    <property type="entry name" value="AGC-kinase_C"/>
</dbReference>
<dbReference type="InterPro" id="IPR000239">
    <property type="entry name" value="GPCR_kinase"/>
</dbReference>
<dbReference type="SMART" id="SM00133">
    <property type="entry name" value="S_TK_X"/>
    <property type="match status" value="1"/>
</dbReference>
<dbReference type="Gene3D" id="3.30.200.20">
    <property type="entry name" value="Phosphorylase Kinase, domain 1"/>
    <property type="match status" value="1"/>
</dbReference>
<name>A0A5K3FVW1_MESCO</name>
<dbReference type="PANTHER" id="PTHR24355:SF28">
    <property type="entry name" value="G PROTEIN-COUPLED RECEPTOR KINASE 2"/>
    <property type="match status" value="1"/>
</dbReference>
<evidence type="ECO:0000313" key="8">
    <source>
        <dbReference type="WBParaSite" id="MCU_012067-RA"/>
    </source>
</evidence>
<dbReference type="PRINTS" id="PR00717">
    <property type="entry name" value="GPCRKINASE"/>
</dbReference>
<protein>
    <recommendedName>
        <fullName evidence="6">G protein-coupled receptor kinase</fullName>
        <ecNumber evidence="6">2.7.11.-</ecNumber>
    </recommendedName>
</protein>